<proteinExistence type="predicted"/>
<dbReference type="Proteomes" id="UP001056120">
    <property type="component" value="Linkage Group LG16"/>
</dbReference>
<keyword evidence="2" id="KW-1185">Reference proteome</keyword>
<comment type="caution">
    <text evidence="1">The sequence shown here is derived from an EMBL/GenBank/DDBJ whole genome shotgun (WGS) entry which is preliminary data.</text>
</comment>
<dbReference type="EMBL" id="CM042033">
    <property type="protein sequence ID" value="KAI3774724.1"/>
    <property type="molecule type" value="Genomic_DNA"/>
</dbReference>
<reference evidence="1 2" key="2">
    <citation type="journal article" date="2022" name="Mol. Ecol. Resour.">
        <title>The genomes of chicory, endive, great burdock and yacon provide insights into Asteraceae paleo-polyploidization history and plant inulin production.</title>
        <authorList>
            <person name="Fan W."/>
            <person name="Wang S."/>
            <person name="Wang H."/>
            <person name="Wang A."/>
            <person name="Jiang F."/>
            <person name="Liu H."/>
            <person name="Zhao H."/>
            <person name="Xu D."/>
            <person name="Zhang Y."/>
        </authorList>
    </citation>
    <scope>NUCLEOTIDE SEQUENCE [LARGE SCALE GENOMIC DNA]</scope>
    <source>
        <strain evidence="2">cv. Yunnan</strain>
        <tissue evidence="1">Leaves</tissue>
    </source>
</reference>
<reference evidence="2" key="1">
    <citation type="journal article" date="2022" name="Mol. Ecol. Resour.">
        <title>The genomes of chicory, endive, great burdock and yacon provide insights into Asteraceae palaeo-polyploidization history and plant inulin production.</title>
        <authorList>
            <person name="Fan W."/>
            <person name="Wang S."/>
            <person name="Wang H."/>
            <person name="Wang A."/>
            <person name="Jiang F."/>
            <person name="Liu H."/>
            <person name="Zhao H."/>
            <person name="Xu D."/>
            <person name="Zhang Y."/>
        </authorList>
    </citation>
    <scope>NUCLEOTIDE SEQUENCE [LARGE SCALE GENOMIC DNA]</scope>
    <source>
        <strain evidence="2">cv. Yunnan</strain>
    </source>
</reference>
<accession>A0ACB9FU99</accession>
<evidence type="ECO:0000313" key="1">
    <source>
        <dbReference type="EMBL" id="KAI3774724.1"/>
    </source>
</evidence>
<gene>
    <name evidence="1" type="ORF">L1987_49284</name>
</gene>
<name>A0ACB9FU99_9ASTR</name>
<sequence>MIRQSEEPLTPAGRLFIQPETNISVICCLGTHQPLRIDAIKSVIADSVLAKHPRLSSILVVDKTGQEYWKKTEIEMDRHIILHNDPVEGAKDDQDATNILMADLAVSVPFETDKPLWEIHLLVSHKCVVIRAHHALGDGVSLLSFFLAMCRKADDPEKLPTMNSVGVHRRKGGEGAIGGVLWRLLKLVWFTVVFVVDFIARVLWVRDETTVVSGGAGVELWRRKLVTARFLIDDMKIVKKYIPNTVSLSL</sequence>
<protein>
    <submittedName>
        <fullName evidence="1">Uncharacterized protein</fullName>
    </submittedName>
</protein>
<organism evidence="1 2">
    <name type="scientific">Smallanthus sonchifolius</name>
    <dbReference type="NCBI Taxonomy" id="185202"/>
    <lineage>
        <taxon>Eukaryota</taxon>
        <taxon>Viridiplantae</taxon>
        <taxon>Streptophyta</taxon>
        <taxon>Embryophyta</taxon>
        <taxon>Tracheophyta</taxon>
        <taxon>Spermatophyta</taxon>
        <taxon>Magnoliopsida</taxon>
        <taxon>eudicotyledons</taxon>
        <taxon>Gunneridae</taxon>
        <taxon>Pentapetalae</taxon>
        <taxon>asterids</taxon>
        <taxon>campanulids</taxon>
        <taxon>Asterales</taxon>
        <taxon>Asteraceae</taxon>
        <taxon>Asteroideae</taxon>
        <taxon>Heliantheae alliance</taxon>
        <taxon>Millerieae</taxon>
        <taxon>Smallanthus</taxon>
    </lineage>
</organism>
<evidence type="ECO:0000313" key="2">
    <source>
        <dbReference type="Proteomes" id="UP001056120"/>
    </source>
</evidence>